<gene>
    <name evidence="1" type="ORF">M5D96_009466</name>
</gene>
<name>A0A9P9YIR3_9MUSC</name>
<comment type="caution">
    <text evidence="1">The sequence shown here is derived from an EMBL/GenBank/DDBJ whole genome shotgun (WGS) entry which is preliminary data.</text>
</comment>
<feature type="non-terminal residue" evidence="1">
    <location>
        <position position="1"/>
    </location>
</feature>
<dbReference type="Proteomes" id="UP001059596">
    <property type="component" value="Unassembled WGS sequence"/>
</dbReference>
<dbReference type="EMBL" id="JAMKOV010000011">
    <property type="protein sequence ID" value="KAI8037662.1"/>
    <property type="molecule type" value="Genomic_DNA"/>
</dbReference>
<evidence type="ECO:0000313" key="2">
    <source>
        <dbReference type="Proteomes" id="UP001059596"/>
    </source>
</evidence>
<protein>
    <submittedName>
        <fullName evidence="1">Uncharacterized protein</fullName>
    </submittedName>
</protein>
<proteinExistence type="predicted"/>
<accession>A0A9P9YIR3</accession>
<keyword evidence="2" id="KW-1185">Reference proteome</keyword>
<sequence>MEMDWLYVEHTIIERDQSIYIKTTHILEKKPFFLFYVPNKTIV</sequence>
<reference evidence="1" key="1">
    <citation type="journal article" date="2023" name="Genome Biol. Evol.">
        <title>Long-read-based Genome Assembly of Drosophila gunungcola Reveals Fewer Chemosensory Genes in Flower-breeding Species.</title>
        <authorList>
            <person name="Negi A."/>
            <person name="Liao B.Y."/>
            <person name="Yeh S.D."/>
        </authorList>
    </citation>
    <scope>NUCLEOTIDE SEQUENCE</scope>
    <source>
        <strain evidence="1">Sukarami</strain>
    </source>
</reference>
<dbReference type="AlphaFoldDB" id="A0A9P9YIR3"/>
<evidence type="ECO:0000313" key="1">
    <source>
        <dbReference type="EMBL" id="KAI8037662.1"/>
    </source>
</evidence>
<organism evidence="1 2">
    <name type="scientific">Drosophila gunungcola</name>
    <name type="common">fruit fly</name>
    <dbReference type="NCBI Taxonomy" id="103775"/>
    <lineage>
        <taxon>Eukaryota</taxon>
        <taxon>Metazoa</taxon>
        <taxon>Ecdysozoa</taxon>
        <taxon>Arthropoda</taxon>
        <taxon>Hexapoda</taxon>
        <taxon>Insecta</taxon>
        <taxon>Pterygota</taxon>
        <taxon>Neoptera</taxon>
        <taxon>Endopterygota</taxon>
        <taxon>Diptera</taxon>
        <taxon>Brachycera</taxon>
        <taxon>Muscomorpha</taxon>
        <taxon>Ephydroidea</taxon>
        <taxon>Drosophilidae</taxon>
        <taxon>Drosophila</taxon>
        <taxon>Sophophora</taxon>
    </lineage>
</organism>